<dbReference type="PROSITE" id="PS00211">
    <property type="entry name" value="ABC_TRANSPORTER_1"/>
    <property type="match status" value="1"/>
</dbReference>
<dbReference type="InterPro" id="IPR003439">
    <property type="entry name" value="ABC_transporter-like_ATP-bd"/>
</dbReference>
<keyword evidence="3" id="KW-0547">Nucleotide-binding</keyword>
<organism evidence="11 12">
    <name type="scientific">Reinekea marina</name>
    <dbReference type="NCBI Taxonomy" id="1310421"/>
    <lineage>
        <taxon>Bacteria</taxon>
        <taxon>Pseudomonadati</taxon>
        <taxon>Pseudomonadota</taxon>
        <taxon>Gammaproteobacteria</taxon>
        <taxon>Oceanospirillales</taxon>
        <taxon>Saccharospirillaceae</taxon>
        <taxon>Reinekea</taxon>
    </lineage>
</organism>
<evidence type="ECO:0000313" key="11">
    <source>
        <dbReference type="EMBL" id="MFC3700195.1"/>
    </source>
</evidence>
<keyword evidence="4" id="KW-0862">Zinc</keyword>
<gene>
    <name evidence="11" type="ORF">ACFOND_00980</name>
</gene>
<protein>
    <submittedName>
        <fullName evidence="11">ATP-binding cassette domain-containing protein</fullName>
    </submittedName>
</protein>
<keyword evidence="7" id="KW-1278">Translocase</keyword>
<dbReference type="Proteomes" id="UP001595710">
    <property type="component" value="Unassembled WGS sequence"/>
</dbReference>
<dbReference type="PANTHER" id="PTHR42734">
    <property type="entry name" value="METAL TRANSPORT SYSTEM ATP-BINDING PROTEIN TM_0124-RELATED"/>
    <property type="match status" value="1"/>
</dbReference>
<dbReference type="InterPro" id="IPR017871">
    <property type="entry name" value="ABC_transporter-like_CS"/>
</dbReference>
<dbReference type="Gene3D" id="3.40.50.300">
    <property type="entry name" value="P-loop containing nucleotide triphosphate hydrolases"/>
    <property type="match status" value="1"/>
</dbReference>
<evidence type="ECO:0000256" key="3">
    <source>
        <dbReference type="ARBA" id="ARBA00022741"/>
    </source>
</evidence>
<dbReference type="InterPro" id="IPR003593">
    <property type="entry name" value="AAA+_ATPase"/>
</dbReference>
<accession>A0ABV7WQI3</accession>
<dbReference type="InterPro" id="IPR050153">
    <property type="entry name" value="Metal_Ion_Import_ABC"/>
</dbReference>
<keyword evidence="9" id="KW-0472">Membrane</keyword>
<name>A0ABV7WQI3_9GAMM</name>
<dbReference type="RefSeq" id="WP_290280920.1">
    <property type="nucleotide sequence ID" value="NZ_JAUFQI010000001.1"/>
</dbReference>
<keyword evidence="2" id="KW-1003">Cell membrane</keyword>
<dbReference type="SUPFAM" id="SSF52540">
    <property type="entry name" value="P-loop containing nucleoside triphosphate hydrolases"/>
    <property type="match status" value="1"/>
</dbReference>
<comment type="caution">
    <text evidence="11">The sequence shown here is derived from an EMBL/GenBank/DDBJ whole genome shotgun (WGS) entry which is preliminary data.</text>
</comment>
<keyword evidence="1" id="KW-0813">Transport</keyword>
<evidence type="ECO:0000256" key="7">
    <source>
        <dbReference type="ARBA" id="ARBA00022967"/>
    </source>
</evidence>
<evidence type="ECO:0000256" key="2">
    <source>
        <dbReference type="ARBA" id="ARBA00022475"/>
    </source>
</evidence>
<sequence length="246" mass="27176">MLIVAKDVSAHIMGRKVISNITFAIEPGEIVTIVGPNGSGKTSLLKALIGAIDISAGQIERHPNLRLGYVPQRLHVEAMLPMTVNRFLNLPVKKNDSDITSALINAGVPGIKHQQIIGLSGGQFQRILLARAMLDRPNLLLLDEATQGLDQGGIGAFYRHIDRIRQETNCAVLMVSHDLNIVMRQTDRVICLNKHICCQGKPDHVSASSEYIELFGSGEEHLALYHHQHHQHRHIAKPHKRVEHAG</sequence>
<evidence type="ECO:0000256" key="8">
    <source>
        <dbReference type="ARBA" id="ARBA00023065"/>
    </source>
</evidence>
<keyword evidence="6" id="KW-0864">Zinc transport</keyword>
<proteinExistence type="predicted"/>
<dbReference type="Pfam" id="PF00005">
    <property type="entry name" value="ABC_tran"/>
    <property type="match status" value="1"/>
</dbReference>
<dbReference type="SMART" id="SM00382">
    <property type="entry name" value="AAA"/>
    <property type="match status" value="1"/>
</dbReference>
<evidence type="ECO:0000256" key="9">
    <source>
        <dbReference type="ARBA" id="ARBA00023136"/>
    </source>
</evidence>
<evidence type="ECO:0000256" key="5">
    <source>
        <dbReference type="ARBA" id="ARBA00022840"/>
    </source>
</evidence>
<dbReference type="InterPro" id="IPR027417">
    <property type="entry name" value="P-loop_NTPase"/>
</dbReference>
<keyword evidence="12" id="KW-1185">Reference proteome</keyword>
<evidence type="ECO:0000259" key="10">
    <source>
        <dbReference type="PROSITE" id="PS50893"/>
    </source>
</evidence>
<reference evidence="12" key="1">
    <citation type="journal article" date="2019" name="Int. J. Syst. Evol. Microbiol.">
        <title>The Global Catalogue of Microorganisms (GCM) 10K type strain sequencing project: providing services to taxonomists for standard genome sequencing and annotation.</title>
        <authorList>
            <consortium name="The Broad Institute Genomics Platform"/>
            <consortium name="The Broad Institute Genome Sequencing Center for Infectious Disease"/>
            <person name="Wu L."/>
            <person name="Ma J."/>
        </authorList>
    </citation>
    <scope>NUCLEOTIDE SEQUENCE [LARGE SCALE GENOMIC DNA]</scope>
    <source>
        <strain evidence="12">CECT 8288</strain>
    </source>
</reference>
<evidence type="ECO:0000313" key="12">
    <source>
        <dbReference type="Proteomes" id="UP001595710"/>
    </source>
</evidence>
<dbReference type="PROSITE" id="PS50893">
    <property type="entry name" value="ABC_TRANSPORTER_2"/>
    <property type="match status" value="1"/>
</dbReference>
<dbReference type="EMBL" id="JBHRYN010000003">
    <property type="protein sequence ID" value="MFC3700195.1"/>
    <property type="molecule type" value="Genomic_DNA"/>
</dbReference>
<keyword evidence="8" id="KW-0406">Ion transport</keyword>
<evidence type="ECO:0000256" key="1">
    <source>
        <dbReference type="ARBA" id="ARBA00022448"/>
    </source>
</evidence>
<dbReference type="PANTHER" id="PTHR42734:SF9">
    <property type="entry name" value="ZINC IMPORT ATP-BINDING PROTEIN ZNUC"/>
    <property type="match status" value="1"/>
</dbReference>
<keyword evidence="5 11" id="KW-0067">ATP-binding</keyword>
<evidence type="ECO:0000256" key="6">
    <source>
        <dbReference type="ARBA" id="ARBA00022906"/>
    </source>
</evidence>
<feature type="domain" description="ABC transporter" evidence="10">
    <location>
        <begin position="3"/>
        <end position="224"/>
    </location>
</feature>
<dbReference type="GO" id="GO:0005524">
    <property type="term" value="F:ATP binding"/>
    <property type="evidence" value="ECO:0007669"/>
    <property type="project" value="UniProtKB-KW"/>
</dbReference>
<evidence type="ECO:0000256" key="4">
    <source>
        <dbReference type="ARBA" id="ARBA00022833"/>
    </source>
</evidence>